<comment type="caution">
    <text evidence="1">The sequence shown here is derived from an EMBL/GenBank/DDBJ whole genome shotgun (WGS) entry which is preliminary data.</text>
</comment>
<dbReference type="OMA" id="WENEQLF"/>
<dbReference type="RefSeq" id="XP_016644869.1">
    <property type="nucleotide sequence ID" value="XM_016785493.1"/>
</dbReference>
<dbReference type="VEuPathDB" id="FungiDB:SAPIO_CDS2497"/>
<reference evidence="1 2" key="1">
    <citation type="journal article" date="2014" name="Genome Announc.">
        <title>Draft genome sequence of the pathogenic fungus Scedosporium apiospermum.</title>
        <authorList>
            <person name="Vandeputte P."/>
            <person name="Ghamrawi S."/>
            <person name="Rechenmann M."/>
            <person name="Iltis A."/>
            <person name="Giraud S."/>
            <person name="Fleury M."/>
            <person name="Thornton C."/>
            <person name="Delhaes L."/>
            <person name="Meyer W."/>
            <person name="Papon N."/>
            <person name="Bouchara J.P."/>
        </authorList>
    </citation>
    <scope>NUCLEOTIDE SEQUENCE [LARGE SCALE GENOMIC DNA]</scope>
    <source>
        <strain evidence="1 2">IHEM 14462</strain>
    </source>
</reference>
<dbReference type="AlphaFoldDB" id="A0A084GCK8"/>
<name>A0A084GCK8_PSEDA</name>
<gene>
    <name evidence="1" type="ORF">SAPIO_CDS2497</name>
</gene>
<dbReference type="OrthoDB" id="5427059at2759"/>
<dbReference type="Proteomes" id="UP000028545">
    <property type="component" value="Unassembled WGS sequence"/>
</dbReference>
<accession>A0A084GCK8</accession>
<evidence type="ECO:0000313" key="1">
    <source>
        <dbReference type="EMBL" id="KEZ45070.1"/>
    </source>
</evidence>
<dbReference type="HOGENOM" id="CLU_047021_1_0_1"/>
<organism evidence="1 2">
    <name type="scientific">Pseudallescheria apiosperma</name>
    <name type="common">Scedosporium apiospermum</name>
    <dbReference type="NCBI Taxonomy" id="563466"/>
    <lineage>
        <taxon>Eukaryota</taxon>
        <taxon>Fungi</taxon>
        <taxon>Dikarya</taxon>
        <taxon>Ascomycota</taxon>
        <taxon>Pezizomycotina</taxon>
        <taxon>Sordariomycetes</taxon>
        <taxon>Hypocreomycetidae</taxon>
        <taxon>Microascales</taxon>
        <taxon>Microascaceae</taxon>
        <taxon>Scedosporium</taxon>
    </lineage>
</organism>
<protein>
    <submittedName>
        <fullName evidence="1">Uncharacterized protein</fullName>
    </submittedName>
</protein>
<dbReference type="KEGG" id="sapo:SAPIO_CDS2497"/>
<evidence type="ECO:0000313" key="2">
    <source>
        <dbReference type="Proteomes" id="UP000028545"/>
    </source>
</evidence>
<proteinExistence type="predicted"/>
<dbReference type="GeneID" id="27721569"/>
<sequence>MLTTGCNLAGCGTVSLNQLFVCSRVIHPTHTPWARILGYFYDAGSDTEFHNQLPLHVIAAILAQLDTIRQRYLTILSHRIFLQAFNDSHGSIARSVVANQIPESNLAFDVALLQSTKINPEDGDAVHKVLKSLMAASSNTKGPTLTSLASLSLFDYAFLSQNHAAAESLAQNLAEEVIPVFTARMGLEPPSSGLTTHETRRLVRIFLRYRVMCILFCLDDGENASQSARSRFFSAFALWENEQLFCVHSYLERKVTEAYEDLVTHVVDWGELPVNWYEDQGETDRIQWMRVRLIRLSELGIKWFEKDPFQQLASMVPDESLLGPLGLVDVEAPLRSYTDTQLKQLAQPSAGIHDSTASNAFNLWFDAHANDSIFSSVFNPQDEHLWECGYTLWDHLQVPAAQIEERFAMIG</sequence>
<dbReference type="EMBL" id="JOWA01000086">
    <property type="protein sequence ID" value="KEZ45070.1"/>
    <property type="molecule type" value="Genomic_DNA"/>
</dbReference>
<keyword evidence="2" id="KW-1185">Reference proteome</keyword>